<name>A0A8S3DLJ8_9BILA</name>
<dbReference type="EMBL" id="CAJOBJ010199764">
    <property type="protein sequence ID" value="CAF4979699.1"/>
    <property type="molecule type" value="Genomic_DNA"/>
</dbReference>
<keyword evidence="2 4" id="KW-0863">Zinc-finger</keyword>
<organism evidence="7 8">
    <name type="scientific">Rotaria magnacalcarata</name>
    <dbReference type="NCBI Taxonomy" id="392030"/>
    <lineage>
        <taxon>Eukaryota</taxon>
        <taxon>Metazoa</taxon>
        <taxon>Spiralia</taxon>
        <taxon>Gnathifera</taxon>
        <taxon>Rotifera</taxon>
        <taxon>Eurotatoria</taxon>
        <taxon>Bdelloidea</taxon>
        <taxon>Philodinida</taxon>
        <taxon>Philodinidae</taxon>
        <taxon>Rotaria</taxon>
    </lineage>
</organism>
<sequence length="50" mass="5824">MQVQQSIKRLTCQHIFHKNCLRSWFQRQQTCPICRTTVLRPVPARATAAA</sequence>
<keyword evidence="3" id="KW-0862">Zinc</keyword>
<dbReference type="InterPro" id="IPR013083">
    <property type="entry name" value="Znf_RING/FYVE/PHD"/>
</dbReference>
<evidence type="ECO:0000256" key="2">
    <source>
        <dbReference type="ARBA" id="ARBA00022771"/>
    </source>
</evidence>
<dbReference type="Gene3D" id="3.30.40.10">
    <property type="entry name" value="Zinc/RING finger domain, C3HC4 (zinc finger)"/>
    <property type="match status" value="1"/>
</dbReference>
<evidence type="ECO:0000256" key="3">
    <source>
        <dbReference type="ARBA" id="ARBA00022833"/>
    </source>
</evidence>
<proteinExistence type="predicted"/>
<dbReference type="PANTHER" id="PTHR22763">
    <property type="entry name" value="RING ZINC FINGER PROTEIN"/>
    <property type="match status" value="1"/>
</dbReference>
<dbReference type="Pfam" id="PF13639">
    <property type="entry name" value="zf-RING_2"/>
    <property type="match status" value="1"/>
</dbReference>
<evidence type="ECO:0000259" key="5">
    <source>
        <dbReference type="PROSITE" id="PS50089"/>
    </source>
</evidence>
<dbReference type="GO" id="GO:0005789">
    <property type="term" value="C:endoplasmic reticulum membrane"/>
    <property type="evidence" value="ECO:0007669"/>
    <property type="project" value="UniProtKB-SubCell"/>
</dbReference>
<dbReference type="InterPro" id="IPR050731">
    <property type="entry name" value="HRD1_E3_ubiq-ligases"/>
</dbReference>
<dbReference type="PANTHER" id="PTHR22763:SF184">
    <property type="entry name" value="E3 UBIQUITIN-PROTEIN LIGASE SYNOVIOLIN"/>
    <property type="match status" value="1"/>
</dbReference>
<dbReference type="GO" id="GO:0043161">
    <property type="term" value="P:proteasome-mediated ubiquitin-dependent protein catabolic process"/>
    <property type="evidence" value="ECO:0007669"/>
    <property type="project" value="TreeGrafter"/>
</dbReference>
<evidence type="ECO:0000313" key="6">
    <source>
        <dbReference type="EMBL" id="CAF4605472.1"/>
    </source>
</evidence>
<accession>A0A8S3DLJ8</accession>
<dbReference type="AlphaFoldDB" id="A0A8S3DLJ8"/>
<dbReference type="InterPro" id="IPR001841">
    <property type="entry name" value="Znf_RING"/>
</dbReference>
<evidence type="ECO:0000313" key="7">
    <source>
        <dbReference type="EMBL" id="CAF4979699.1"/>
    </source>
</evidence>
<gene>
    <name evidence="6" type="ORF">GIL414_LOCUS39113</name>
    <name evidence="7" type="ORF">GIL414_LOCUS55951</name>
</gene>
<feature type="non-terminal residue" evidence="7">
    <location>
        <position position="1"/>
    </location>
</feature>
<feature type="domain" description="RING-type" evidence="5">
    <location>
        <begin position="10"/>
        <end position="35"/>
    </location>
</feature>
<dbReference type="GO" id="GO:0061630">
    <property type="term" value="F:ubiquitin protein ligase activity"/>
    <property type="evidence" value="ECO:0007669"/>
    <property type="project" value="UniProtKB-EC"/>
</dbReference>
<evidence type="ECO:0000313" key="8">
    <source>
        <dbReference type="Proteomes" id="UP000681720"/>
    </source>
</evidence>
<dbReference type="PROSITE" id="PS50089">
    <property type="entry name" value="ZF_RING_2"/>
    <property type="match status" value="1"/>
</dbReference>
<dbReference type="EMBL" id="CAJOBJ010105116">
    <property type="protein sequence ID" value="CAF4605472.1"/>
    <property type="molecule type" value="Genomic_DNA"/>
</dbReference>
<evidence type="ECO:0000256" key="1">
    <source>
        <dbReference type="ARBA" id="ARBA00022723"/>
    </source>
</evidence>
<dbReference type="SUPFAM" id="SSF57850">
    <property type="entry name" value="RING/U-box"/>
    <property type="match status" value="1"/>
</dbReference>
<reference evidence="7" key="1">
    <citation type="submission" date="2021-02" db="EMBL/GenBank/DDBJ databases">
        <authorList>
            <person name="Nowell W R."/>
        </authorList>
    </citation>
    <scope>NUCLEOTIDE SEQUENCE</scope>
</reference>
<evidence type="ECO:0000256" key="4">
    <source>
        <dbReference type="PROSITE-ProRule" id="PRU00175"/>
    </source>
</evidence>
<dbReference type="Proteomes" id="UP000681720">
    <property type="component" value="Unassembled WGS sequence"/>
</dbReference>
<dbReference type="GO" id="GO:0036503">
    <property type="term" value="P:ERAD pathway"/>
    <property type="evidence" value="ECO:0007669"/>
    <property type="project" value="TreeGrafter"/>
</dbReference>
<keyword evidence="1" id="KW-0479">Metal-binding</keyword>
<protein>
    <recommendedName>
        <fullName evidence="5">RING-type domain-containing protein</fullName>
    </recommendedName>
</protein>
<comment type="caution">
    <text evidence="7">The sequence shown here is derived from an EMBL/GenBank/DDBJ whole genome shotgun (WGS) entry which is preliminary data.</text>
</comment>
<dbReference type="GO" id="GO:0008270">
    <property type="term" value="F:zinc ion binding"/>
    <property type="evidence" value="ECO:0007669"/>
    <property type="project" value="UniProtKB-KW"/>
</dbReference>